<dbReference type="AlphaFoldDB" id="A0A0R1YDL4"/>
<dbReference type="eggNOG" id="COG1063">
    <property type="taxonomic scope" value="Bacteria"/>
</dbReference>
<proteinExistence type="inferred from homology"/>
<feature type="domain" description="Alcohol dehydrogenase-like N-terminal" evidence="6">
    <location>
        <begin position="24"/>
        <end position="134"/>
    </location>
</feature>
<comment type="caution">
    <text evidence="7">The sequence shown here is derived from an EMBL/GenBank/DDBJ whole genome shotgun (WGS) entry which is preliminary data.</text>
</comment>
<comment type="similarity">
    <text evidence="4">Belongs to the zinc-containing alcohol dehydrogenase family.</text>
</comment>
<evidence type="ECO:0000313" key="8">
    <source>
        <dbReference type="Proteomes" id="UP000051223"/>
    </source>
</evidence>
<accession>A0A0R1YDL4</accession>
<dbReference type="InterPro" id="IPR036291">
    <property type="entry name" value="NAD(P)-bd_dom_sf"/>
</dbReference>
<dbReference type="InterPro" id="IPR002328">
    <property type="entry name" value="ADH_Zn_CS"/>
</dbReference>
<evidence type="ECO:0000256" key="3">
    <source>
        <dbReference type="ARBA" id="ARBA00023002"/>
    </source>
</evidence>
<evidence type="ECO:0000256" key="1">
    <source>
        <dbReference type="ARBA" id="ARBA00022723"/>
    </source>
</evidence>
<dbReference type="PATRIC" id="fig|1423754.3.peg.586"/>
<feature type="domain" description="Alcohol dehydrogenase-like C-terminal" evidence="5">
    <location>
        <begin position="175"/>
        <end position="295"/>
    </location>
</feature>
<dbReference type="STRING" id="1423754.FC39_GL000566"/>
<dbReference type="Pfam" id="PF00107">
    <property type="entry name" value="ADH_zinc_N"/>
    <property type="match status" value="1"/>
</dbReference>
<dbReference type="InterPro" id="IPR050129">
    <property type="entry name" value="Zn_alcohol_dh"/>
</dbReference>
<dbReference type="PANTHER" id="PTHR43401:SF2">
    <property type="entry name" value="L-THREONINE 3-DEHYDROGENASE"/>
    <property type="match status" value="1"/>
</dbReference>
<dbReference type="SUPFAM" id="SSF50129">
    <property type="entry name" value="GroES-like"/>
    <property type="match status" value="1"/>
</dbReference>
<evidence type="ECO:0000256" key="2">
    <source>
        <dbReference type="ARBA" id="ARBA00022833"/>
    </source>
</evidence>
<dbReference type="InterPro" id="IPR011032">
    <property type="entry name" value="GroES-like_sf"/>
</dbReference>
<keyword evidence="2 4" id="KW-0862">Zinc</keyword>
<dbReference type="GO" id="GO:0008270">
    <property type="term" value="F:zinc ion binding"/>
    <property type="evidence" value="ECO:0007669"/>
    <property type="project" value="InterPro"/>
</dbReference>
<dbReference type="OrthoDB" id="9770238at2"/>
<dbReference type="Pfam" id="PF08240">
    <property type="entry name" value="ADH_N"/>
    <property type="match status" value="1"/>
</dbReference>
<evidence type="ECO:0000259" key="5">
    <source>
        <dbReference type="Pfam" id="PF00107"/>
    </source>
</evidence>
<dbReference type="EMBL" id="AZGI01000015">
    <property type="protein sequence ID" value="KRM40542.1"/>
    <property type="molecule type" value="Genomic_DNA"/>
</dbReference>
<evidence type="ECO:0000259" key="6">
    <source>
        <dbReference type="Pfam" id="PF08240"/>
    </source>
</evidence>
<keyword evidence="8" id="KW-1185">Reference proteome</keyword>
<protein>
    <submittedName>
        <fullName evidence="7">L-threonine 3-dehydrogenase</fullName>
    </submittedName>
</protein>
<name>A0A0R1YDL4_9LACO</name>
<dbReference type="RefSeq" id="WP_025081046.1">
    <property type="nucleotide sequence ID" value="NZ_AZGI01000015.1"/>
</dbReference>
<evidence type="ECO:0000256" key="4">
    <source>
        <dbReference type="RuleBase" id="RU361277"/>
    </source>
</evidence>
<evidence type="ECO:0000313" key="7">
    <source>
        <dbReference type="EMBL" id="KRM40542.1"/>
    </source>
</evidence>
<dbReference type="PANTHER" id="PTHR43401">
    <property type="entry name" value="L-THREONINE 3-DEHYDROGENASE"/>
    <property type="match status" value="1"/>
</dbReference>
<comment type="cofactor">
    <cofactor evidence="4">
        <name>Zn(2+)</name>
        <dbReference type="ChEBI" id="CHEBI:29105"/>
    </cofactor>
</comment>
<gene>
    <name evidence="7" type="ORF">FC39_GL000566</name>
</gene>
<dbReference type="Proteomes" id="UP000051223">
    <property type="component" value="Unassembled WGS sequence"/>
</dbReference>
<dbReference type="InterPro" id="IPR013149">
    <property type="entry name" value="ADH-like_C"/>
</dbReference>
<dbReference type="CDD" id="cd08234">
    <property type="entry name" value="threonine_DH_like"/>
    <property type="match status" value="1"/>
</dbReference>
<organism evidence="7 8">
    <name type="scientific">Lactobacillus hamsteri DSM 5661 = JCM 6256</name>
    <dbReference type="NCBI Taxonomy" id="1423754"/>
    <lineage>
        <taxon>Bacteria</taxon>
        <taxon>Bacillati</taxon>
        <taxon>Bacillota</taxon>
        <taxon>Bacilli</taxon>
        <taxon>Lactobacillales</taxon>
        <taxon>Lactobacillaceae</taxon>
        <taxon>Lactobacillus</taxon>
    </lineage>
</organism>
<sequence>MKALVLTATKKLEEKEVPEPQIKDDEVLVKTAYAGICGTDRELYNGLPGSAQANPPIILGHENSGIVVKIGTKVTNVKVGDHVTVDPNIYCGQCYYCRTSRPELCEHLSAVGVTRDGGFAEYFSAPAKVVYPISNKLSLKAAAVAEPLSCAMHGINLLKLHPYQKALVIGDGFMGELFVQLLMTTGVHQVDLAGISDEKLKLNHNKFGIHTINTAKGEKIANNYYDVVVEAVGNPITQEEAISATRRGAQVLMFGVANPKSKFSINSYEIYQKQLTIQGSFINPYCFEDAISLLESGKVDVLPLISHELSLGEVEDFTSGKLKDVSKAIVKIN</sequence>
<keyword evidence="3" id="KW-0560">Oxidoreductase</keyword>
<dbReference type="InterPro" id="IPR013154">
    <property type="entry name" value="ADH-like_N"/>
</dbReference>
<dbReference type="PROSITE" id="PS00059">
    <property type="entry name" value="ADH_ZINC"/>
    <property type="match status" value="1"/>
</dbReference>
<keyword evidence="1 4" id="KW-0479">Metal-binding</keyword>
<dbReference type="Gene3D" id="3.40.50.720">
    <property type="entry name" value="NAD(P)-binding Rossmann-like Domain"/>
    <property type="match status" value="1"/>
</dbReference>
<reference evidence="7 8" key="1">
    <citation type="journal article" date="2015" name="Genome Announc.">
        <title>Expanding the biotechnology potential of lactobacilli through comparative genomics of 213 strains and associated genera.</title>
        <authorList>
            <person name="Sun Z."/>
            <person name="Harris H.M."/>
            <person name="McCann A."/>
            <person name="Guo C."/>
            <person name="Argimon S."/>
            <person name="Zhang W."/>
            <person name="Yang X."/>
            <person name="Jeffery I.B."/>
            <person name="Cooney J.C."/>
            <person name="Kagawa T.F."/>
            <person name="Liu W."/>
            <person name="Song Y."/>
            <person name="Salvetti E."/>
            <person name="Wrobel A."/>
            <person name="Rasinkangas P."/>
            <person name="Parkhill J."/>
            <person name="Rea M.C."/>
            <person name="O'Sullivan O."/>
            <person name="Ritari J."/>
            <person name="Douillard F.P."/>
            <person name="Paul Ross R."/>
            <person name="Yang R."/>
            <person name="Briner A.E."/>
            <person name="Felis G.E."/>
            <person name="de Vos W.M."/>
            <person name="Barrangou R."/>
            <person name="Klaenhammer T.R."/>
            <person name="Caufield P.W."/>
            <person name="Cui Y."/>
            <person name="Zhang H."/>
            <person name="O'Toole P.W."/>
        </authorList>
    </citation>
    <scope>NUCLEOTIDE SEQUENCE [LARGE SCALE GENOMIC DNA]</scope>
    <source>
        <strain evidence="7 8">DSM 5661</strain>
    </source>
</reference>
<dbReference type="Gene3D" id="3.90.180.10">
    <property type="entry name" value="Medium-chain alcohol dehydrogenases, catalytic domain"/>
    <property type="match status" value="1"/>
</dbReference>
<dbReference type="SUPFAM" id="SSF51735">
    <property type="entry name" value="NAD(P)-binding Rossmann-fold domains"/>
    <property type="match status" value="1"/>
</dbReference>
<dbReference type="GO" id="GO:0016491">
    <property type="term" value="F:oxidoreductase activity"/>
    <property type="evidence" value="ECO:0007669"/>
    <property type="project" value="UniProtKB-KW"/>
</dbReference>